<evidence type="ECO:0000256" key="8">
    <source>
        <dbReference type="PROSITE-ProRule" id="PRU01360"/>
    </source>
</evidence>
<dbReference type="Pfam" id="PF07715">
    <property type="entry name" value="Plug"/>
    <property type="match status" value="1"/>
</dbReference>
<feature type="chain" id="PRO_5019168764" evidence="10">
    <location>
        <begin position="23"/>
        <end position="677"/>
    </location>
</feature>
<keyword evidence="6 8" id="KW-0472">Membrane</keyword>
<evidence type="ECO:0000313" key="13">
    <source>
        <dbReference type="EMBL" id="RWU09986.1"/>
    </source>
</evidence>
<dbReference type="Proteomes" id="UP000284120">
    <property type="component" value="Unassembled WGS sequence"/>
</dbReference>
<dbReference type="InterPro" id="IPR036942">
    <property type="entry name" value="Beta-barrel_TonB_sf"/>
</dbReference>
<keyword evidence="13" id="KW-0675">Receptor</keyword>
<sequence length="677" mass="75476">MRRSTRFILPFVFQLLSFPLWAQKLDTNKLTLDSVVINAYGSKTLMTTPTAVNKIGLAQLQRYANTNVLQAINATPGARMEERSPGSYRLNIRGSSVRSPYGVRNVKIYYDDIPFTAPGGNSMLNMLGFYNVGGAELIKGPGSSVYGIGTGGVVLFNAPVVNNSAMVDAGVGGGSFGTLNYNVKLQLPQHLLAYEEQSADGYRAHTEMRRRVASYQTQLPTFSKASLTLHAIYSDLNYQTPGALTLAEYQANPRQARPSVGANQGAILANARIQQEALLLGLVHRYAFHEKWRNTTSLYGFYNETENPAIQNYEFKKEPHWGGRTAFVYEPVSNISLHFGGELQKGDFSSRTYRNLQGNKGDQITNDQLDLLQWLAFAQVNWQVHKWLFTVGASTNHLRLDFLRNSETPNINASKKFSGEVQPRFAVLFNANENFSTYINVAKGFSPPASSEIFADNNSYNLALEAEKGWNIEPGFRWKLLSQRLFLDASYFHMLLSNAVVTRRDAAGANYYVNAGQTKQQGVEASLTYQLLQESQPLSVLLQGAYAWHQFKYDDFVQVNQDFSGNRLPGVAPHTYTLMADIKHKSGLLAFVTFNHTAKIALNDANTQYANAFQLISAKLGYQKRIKHLPVQLFAGVDNLLNQTYSLGNDINGFGGRYYNVAPGRSFYFGLKVGWVK</sequence>
<evidence type="ECO:0000256" key="4">
    <source>
        <dbReference type="ARBA" id="ARBA00022692"/>
    </source>
</evidence>
<feature type="domain" description="TonB-dependent receptor-like beta-barrel" evidence="11">
    <location>
        <begin position="231"/>
        <end position="640"/>
    </location>
</feature>
<feature type="signal peptide" evidence="10">
    <location>
        <begin position="1"/>
        <end position="22"/>
    </location>
</feature>
<dbReference type="OrthoDB" id="9782587at2"/>
<dbReference type="GO" id="GO:0015344">
    <property type="term" value="F:siderophore uptake transmembrane transporter activity"/>
    <property type="evidence" value="ECO:0007669"/>
    <property type="project" value="TreeGrafter"/>
</dbReference>
<evidence type="ECO:0000256" key="10">
    <source>
        <dbReference type="SAM" id="SignalP"/>
    </source>
</evidence>
<evidence type="ECO:0000256" key="2">
    <source>
        <dbReference type="ARBA" id="ARBA00022448"/>
    </source>
</evidence>
<dbReference type="AlphaFoldDB" id="A0A443Z0C4"/>
<keyword evidence="7 8" id="KW-0998">Cell outer membrane</keyword>
<dbReference type="GO" id="GO:0044718">
    <property type="term" value="P:siderophore transmembrane transport"/>
    <property type="evidence" value="ECO:0007669"/>
    <property type="project" value="TreeGrafter"/>
</dbReference>
<keyword evidence="4 8" id="KW-0812">Transmembrane</keyword>
<evidence type="ECO:0000256" key="3">
    <source>
        <dbReference type="ARBA" id="ARBA00022452"/>
    </source>
</evidence>
<proteinExistence type="inferred from homology"/>
<protein>
    <submittedName>
        <fullName evidence="13">TonB-dependent receptor</fullName>
    </submittedName>
</protein>
<dbReference type="Gene3D" id="2.170.130.10">
    <property type="entry name" value="TonB-dependent receptor, plug domain"/>
    <property type="match status" value="1"/>
</dbReference>
<dbReference type="Pfam" id="PF00593">
    <property type="entry name" value="TonB_dep_Rec_b-barrel"/>
    <property type="match status" value="1"/>
</dbReference>
<organism evidence="13 14">
    <name type="scientific">Pedobacter chitinilyticus</name>
    <dbReference type="NCBI Taxonomy" id="2233776"/>
    <lineage>
        <taxon>Bacteria</taxon>
        <taxon>Pseudomonadati</taxon>
        <taxon>Bacteroidota</taxon>
        <taxon>Sphingobacteriia</taxon>
        <taxon>Sphingobacteriales</taxon>
        <taxon>Sphingobacteriaceae</taxon>
        <taxon>Pedobacter</taxon>
    </lineage>
</organism>
<keyword evidence="14" id="KW-1185">Reference proteome</keyword>
<dbReference type="GO" id="GO:0009279">
    <property type="term" value="C:cell outer membrane"/>
    <property type="evidence" value="ECO:0007669"/>
    <property type="project" value="UniProtKB-SubCell"/>
</dbReference>
<dbReference type="SUPFAM" id="SSF56935">
    <property type="entry name" value="Porins"/>
    <property type="match status" value="1"/>
</dbReference>
<dbReference type="InterPro" id="IPR037066">
    <property type="entry name" value="Plug_dom_sf"/>
</dbReference>
<evidence type="ECO:0000256" key="6">
    <source>
        <dbReference type="ARBA" id="ARBA00023136"/>
    </source>
</evidence>
<keyword evidence="10" id="KW-0732">Signal</keyword>
<keyword evidence="5 9" id="KW-0798">TonB box</keyword>
<dbReference type="InterPro" id="IPR000531">
    <property type="entry name" value="Beta-barrel_TonB"/>
</dbReference>
<comment type="similarity">
    <text evidence="8 9">Belongs to the TonB-dependent receptor family.</text>
</comment>
<feature type="domain" description="TonB-dependent receptor plug" evidence="12">
    <location>
        <begin position="45"/>
        <end position="152"/>
    </location>
</feature>
<dbReference type="Gene3D" id="2.40.170.20">
    <property type="entry name" value="TonB-dependent receptor, beta-barrel domain"/>
    <property type="match status" value="1"/>
</dbReference>
<evidence type="ECO:0000256" key="1">
    <source>
        <dbReference type="ARBA" id="ARBA00004571"/>
    </source>
</evidence>
<name>A0A443Z0C4_9SPHI</name>
<evidence type="ECO:0000256" key="7">
    <source>
        <dbReference type="ARBA" id="ARBA00023237"/>
    </source>
</evidence>
<dbReference type="PROSITE" id="PS52016">
    <property type="entry name" value="TONB_DEPENDENT_REC_3"/>
    <property type="match status" value="1"/>
</dbReference>
<dbReference type="PANTHER" id="PTHR30069">
    <property type="entry name" value="TONB-DEPENDENT OUTER MEMBRANE RECEPTOR"/>
    <property type="match status" value="1"/>
</dbReference>
<evidence type="ECO:0000256" key="9">
    <source>
        <dbReference type="RuleBase" id="RU003357"/>
    </source>
</evidence>
<keyword evidence="2 8" id="KW-0813">Transport</keyword>
<comment type="subcellular location">
    <subcellularLocation>
        <location evidence="1 8">Cell outer membrane</location>
        <topology evidence="1 8">Multi-pass membrane protein</topology>
    </subcellularLocation>
</comment>
<evidence type="ECO:0000259" key="11">
    <source>
        <dbReference type="Pfam" id="PF00593"/>
    </source>
</evidence>
<gene>
    <name evidence="13" type="ORF">DPV69_01180</name>
</gene>
<evidence type="ECO:0000313" key="14">
    <source>
        <dbReference type="Proteomes" id="UP000284120"/>
    </source>
</evidence>
<comment type="caution">
    <text evidence="13">The sequence shown here is derived from an EMBL/GenBank/DDBJ whole genome shotgun (WGS) entry which is preliminary data.</text>
</comment>
<dbReference type="RefSeq" id="WP_113645482.1">
    <property type="nucleotide sequence ID" value="NZ_QMHN01000001.1"/>
</dbReference>
<dbReference type="InterPro" id="IPR039426">
    <property type="entry name" value="TonB-dep_rcpt-like"/>
</dbReference>
<evidence type="ECO:0000259" key="12">
    <source>
        <dbReference type="Pfam" id="PF07715"/>
    </source>
</evidence>
<keyword evidence="3 8" id="KW-1134">Transmembrane beta strand</keyword>
<dbReference type="InterPro" id="IPR012910">
    <property type="entry name" value="Plug_dom"/>
</dbReference>
<reference evidence="13 14" key="1">
    <citation type="submission" date="2018-06" db="EMBL/GenBank/DDBJ databases">
        <title>Pedobacter endophyticus sp. nov., an endophytic bacterium isolated from a leaf of Triticum aestivum.</title>
        <authorList>
            <person name="Zhang L."/>
        </authorList>
    </citation>
    <scope>NUCLEOTIDE SEQUENCE [LARGE SCALE GENOMIC DNA]</scope>
    <source>
        <strain evidence="13 14">CM134L-2</strain>
    </source>
</reference>
<accession>A0A443Z0C4</accession>
<dbReference type="PANTHER" id="PTHR30069:SF28">
    <property type="entry name" value="TONB-DEPENDENT RECEPTOR YNCD-RELATED"/>
    <property type="match status" value="1"/>
</dbReference>
<evidence type="ECO:0000256" key="5">
    <source>
        <dbReference type="ARBA" id="ARBA00023077"/>
    </source>
</evidence>
<dbReference type="EMBL" id="SAYW01000001">
    <property type="protein sequence ID" value="RWU09986.1"/>
    <property type="molecule type" value="Genomic_DNA"/>
</dbReference>